<comment type="subcellular location">
    <subcellularLocation>
        <location evidence="1">Peroxisome</location>
    </subcellularLocation>
</comment>
<dbReference type="SUPFAM" id="SSF56801">
    <property type="entry name" value="Acetyl-CoA synthetase-like"/>
    <property type="match status" value="1"/>
</dbReference>
<keyword evidence="6" id="KW-1185">Reference proteome</keyword>
<evidence type="ECO:0000259" key="3">
    <source>
        <dbReference type="Pfam" id="PF00501"/>
    </source>
</evidence>
<gene>
    <name evidence="5" type="ORF">PMAYCL1PPCAC_15068</name>
</gene>
<dbReference type="PANTHER" id="PTHR24096">
    <property type="entry name" value="LONG-CHAIN-FATTY-ACID--COA LIGASE"/>
    <property type="match status" value="1"/>
</dbReference>
<evidence type="ECO:0000313" key="5">
    <source>
        <dbReference type="EMBL" id="GMR44873.1"/>
    </source>
</evidence>
<proteinExistence type="predicted"/>
<feature type="domain" description="AMP-dependent synthetase/ligase" evidence="3">
    <location>
        <begin position="27"/>
        <end position="400"/>
    </location>
</feature>
<dbReference type="InterPro" id="IPR000873">
    <property type="entry name" value="AMP-dep_synth/lig_dom"/>
</dbReference>
<dbReference type="InterPro" id="IPR025110">
    <property type="entry name" value="AMP-bd_C"/>
</dbReference>
<accession>A0AAN5CI94</accession>
<reference evidence="6" key="1">
    <citation type="submission" date="2022-10" db="EMBL/GenBank/DDBJ databases">
        <title>Genome assembly of Pristionchus species.</title>
        <authorList>
            <person name="Yoshida K."/>
            <person name="Sommer R.J."/>
        </authorList>
    </citation>
    <scope>NUCLEOTIDE SEQUENCE [LARGE SCALE GENOMIC DNA]</scope>
    <source>
        <strain evidence="6">RS5460</strain>
    </source>
</reference>
<dbReference type="Pfam" id="PF00501">
    <property type="entry name" value="AMP-binding"/>
    <property type="match status" value="1"/>
</dbReference>
<evidence type="ECO:0000259" key="4">
    <source>
        <dbReference type="Pfam" id="PF13193"/>
    </source>
</evidence>
<dbReference type="GO" id="GO:0005777">
    <property type="term" value="C:peroxisome"/>
    <property type="evidence" value="ECO:0007669"/>
    <property type="project" value="UniProtKB-SubCell"/>
</dbReference>
<evidence type="ECO:0000256" key="2">
    <source>
        <dbReference type="ARBA" id="ARBA00023140"/>
    </source>
</evidence>
<feature type="non-terminal residue" evidence="5">
    <location>
        <position position="521"/>
    </location>
</feature>
<dbReference type="InterPro" id="IPR042099">
    <property type="entry name" value="ANL_N_sf"/>
</dbReference>
<sequence length="521" mass="57631">MVYKSEFPPVPVSNESLPVKLLKAIWHHGTVHPTRHALVTAGDPNKYVTFHELHKQAHSVRAFLLNRGFQQGEVACLVLSNCVEWAVFSLGTMAAGGAVSGASALFTDYELERQFTDVHCTVVLTDEEHLGKVQKAIKNCTGINAMICIRHSSNAHPLPPEILEWTDVVSCKPDYDIPNVDPETACVLPYSSETTGSPKGVMLSHRNVGTMIDTFIDHFNREVYDVIGPKNRCNWYTESFVVNLPFYHMIGFSILHINLFSGAKTVVMDKFDPHMYLSAIAQYRPRILIAVPPIVLFLAKHPMVKQFDCSSIELVMVGAAPTGKDLCAEFLSQHKNVKYLCQGYGMTELTLASNLPVLNVKDPHLGVGKTIVEVSTGRELGIGEAGEIWVKSPTAMKGYLNRPEETAETIDNESWLHTGDIGYMDAEGSLHIVDRLKELIKVKGLQVAPAELEDLLLSHPLIQDAAVIGVPDKRMGELVRAYLVTANESLNEKDVIDFVAQKMSKHKQLTGGVKFVNEIPK</sequence>
<dbReference type="Pfam" id="PF13193">
    <property type="entry name" value="AMP-binding_C"/>
    <property type="match status" value="1"/>
</dbReference>
<dbReference type="CDD" id="cd05911">
    <property type="entry name" value="Firefly_Luc_like"/>
    <property type="match status" value="1"/>
</dbReference>
<dbReference type="AlphaFoldDB" id="A0AAN5CI94"/>
<dbReference type="Gene3D" id="3.40.50.12780">
    <property type="entry name" value="N-terminal domain of ligase-like"/>
    <property type="match status" value="1"/>
</dbReference>
<dbReference type="Gene3D" id="3.30.300.30">
    <property type="match status" value="1"/>
</dbReference>
<dbReference type="PANTHER" id="PTHR24096:SF422">
    <property type="entry name" value="BCDNA.GH02901"/>
    <property type="match status" value="1"/>
</dbReference>
<evidence type="ECO:0000256" key="1">
    <source>
        <dbReference type="ARBA" id="ARBA00004275"/>
    </source>
</evidence>
<keyword evidence="2" id="KW-0576">Peroxisome</keyword>
<dbReference type="Proteomes" id="UP001328107">
    <property type="component" value="Unassembled WGS sequence"/>
</dbReference>
<evidence type="ECO:0000313" key="6">
    <source>
        <dbReference type="Proteomes" id="UP001328107"/>
    </source>
</evidence>
<organism evidence="5 6">
    <name type="scientific">Pristionchus mayeri</name>
    <dbReference type="NCBI Taxonomy" id="1317129"/>
    <lineage>
        <taxon>Eukaryota</taxon>
        <taxon>Metazoa</taxon>
        <taxon>Ecdysozoa</taxon>
        <taxon>Nematoda</taxon>
        <taxon>Chromadorea</taxon>
        <taxon>Rhabditida</taxon>
        <taxon>Rhabditina</taxon>
        <taxon>Diplogasteromorpha</taxon>
        <taxon>Diplogasteroidea</taxon>
        <taxon>Neodiplogasteridae</taxon>
        <taxon>Pristionchus</taxon>
    </lineage>
</organism>
<feature type="domain" description="AMP-binding enzyme C-terminal" evidence="4">
    <location>
        <begin position="451"/>
        <end position="521"/>
    </location>
</feature>
<protein>
    <recommendedName>
        <fullName evidence="7">AMP-binding protein</fullName>
    </recommendedName>
</protein>
<name>A0AAN5CI94_9BILA</name>
<dbReference type="EMBL" id="BTRK01000004">
    <property type="protein sequence ID" value="GMR44873.1"/>
    <property type="molecule type" value="Genomic_DNA"/>
</dbReference>
<dbReference type="InterPro" id="IPR045851">
    <property type="entry name" value="AMP-bd_C_sf"/>
</dbReference>
<comment type="caution">
    <text evidence="5">The sequence shown here is derived from an EMBL/GenBank/DDBJ whole genome shotgun (WGS) entry which is preliminary data.</text>
</comment>
<evidence type="ECO:0008006" key="7">
    <source>
        <dbReference type="Google" id="ProtNLM"/>
    </source>
</evidence>
<dbReference type="GO" id="GO:0016405">
    <property type="term" value="F:CoA-ligase activity"/>
    <property type="evidence" value="ECO:0007669"/>
    <property type="project" value="TreeGrafter"/>
</dbReference>